<proteinExistence type="predicted"/>
<evidence type="ECO:0000256" key="1">
    <source>
        <dbReference type="SAM" id="MobiDB-lite"/>
    </source>
</evidence>
<feature type="region of interest" description="Disordered" evidence="1">
    <location>
        <begin position="575"/>
        <end position="654"/>
    </location>
</feature>
<accession>A0A914YM17</accession>
<feature type="compositionally biased region" description="Polar residues" evidence="1">
    <location>
        <begin position="60"/>
        <end position="72"/>
    </location>
</feature>
<feature type="compositionally biased region" description="Low complexity" evidence="1">
    <location>
        <begin position="249"/>
        <end position="258"/>
    </location>
</feature>
<organism evidence="2 3">
    <name type="scientific">Panagrolaimus superbus</name>
    <dbReference type="NCBI Taxonomy" id="310955"/>
    <lineage>
        <taxon>Eukaryota</taxon>
        <taxon>Metazoa</taxon>
        <taxon>Ecdysozoa</taxon>
        <taxon>Nematoda</taxon>
        <taxon>Chromadorea</taxon>
        <taxon>Rhabditida</taxon>
        <taxon>Tylenchina</taxon>
        <taxon>Panagrolaimomorpha</taxon>
        <taxon>Panagrolaimoidea</taxon>
        <taxon>Panagrolaimidae</taxon>
        <taxon>Panagrolaimus</taxon>
    </lineage>
</organism>
<sequence length="687" mass="75290">MMQKLCSCWQKKSDQKSETPRIQDEDATYGTIDDDERKPGVSFRTKAKSEGNKLRKSIPTAENNSKQHQQSEPSRRSLTFGFNFRKKQKSAPNRELPKLPKKTFSRNLPAIDDIINPTYESIDAENDSISDPLYSKVDENPASQRYDYPTFRTKIIASTAAASTTSAKRKIPPSTGNTEEPLYTSASQIYSGGSEDPYSSIVSESGGAGPSTSNRRNQNVRFDDNNSSIYDPGYARVKDPPKSSKIKDSTSSNLNNNNREMPLNIDQLYAKINRPSVRRPRSIHDDIPDMISVTDNIPGPSTSTSTTRPTVVSFAQDLNNQNNESGSGSVVSGSSANPSYRYLTVRETVDVVRERIRQRQANQSSDISDGNTSDRPIREHYYSTIANEYETVGGGSLTDSIYGVAIPVVNASARTASPLTLNVGRLSGIFEVDSHPPRPPTSPIPNRQPPASTAVAATTINRPIVISQFPSTSRMSTSLIGPTRILTSPTTATTTILTMGEEKANSNPNLSQRSTTTRITETFQTGPTTFLNSWHSQTAAAAAAMNNRILFPRGTPRIIPPVSSNATLFTTSSIKSQDSFQSQRSIDTPTRDLVDSETQTNTSSRIPISKARLNRQRSQSPAVDSSTQTNGDRARLNLSTIKSSSSLNPLPSGRDYISPVDLSTKRAWPLNNNEVAFDRNIPSSKEK</sequence>
<feature type="compositionally biased region" description="Polar residues" evidence="1">
    <location>
        <begin position="174"/>
        <end position="191"/>
    </location>
</feature>
<feature type="compositionally biased region" description="Polar residues" evidence="1">
    <location>
        <begin position="210"/>
        <end position="229"/>
    </location>
</feature>
<feature type="region of interest" description="Disordered" evidence="1">
    <location>
        <begin position="161"/>
        <end position="259"/>
    </location>
</feature>
<evidence type="ECO:0000313" key="2">
    <source>
        <dbReference type="Proteomes" id="UP000887577"/>
    </source>
</evidence>
<feature type="compositionally biased region" description="Low complexity" evidence="1">
    <location>
        <begin position="325"/>
        <end position="335"/>
    </location>
</feature>
<evidence type="ECO:0000313" key="3">
    <source>
        <dbReference type="WBParaSite" id="PSU_v2.g20418.t1"/>
    </source>
</evidence>
<feature type="region of interest" description="Disordered" evidence="1">
    <location>
        <begin position="318"/>
        <end position="337"/>
    </location>
</feature>
<name>A0A914YM17_9BILA</name>
<reference evidence="3" key="1">
    <citation type="submission" date="2022-11" db="UniProtKB">
        <authorList>
            <consortium name="WormBaseParasite"/>
        </authorList>
    </citation>
    <scope>IDENTIFICATION</scope>
</reference>
<protein>
    <submittedName>
        <fullName evidence="3">Uncharacterized protein</fullName>
    </submittedName>
</protein>
<keyword evidence="2" id="KW-1185">Reference proteome</keyword>
<feature type="compositionally biased region" description="Basic and acidic residues" evidence="1">
    <location>
        <begin position="236"/>
        <end position="248"/>
    </location>
</feature>
<feature type="region of interest" description="Disordered" evidence="1">
    <location>
        <begin position="123"/>
        <end position="143"/>
    </location>
</feature>
<feature type="compositionally biased region" description="Polar residues" evidence="1">
    <location>
        <begin position="616"/>
        <end position="649"/>
    </location>
</feature>
<feature type="region of interest" description="Disordered" evidence="1">
    <location>
        <begin position="1"/>
        <end position="102"/>
    </location>
</feature>
<feature type="compositionally biased region" description="Polar residues" evidence="1">
    <location>
        <begin position="575"/>
        <end position="588"/>
    </location>
</feature>
<dbReference type="AlphaFoldDB" id="A0A914YM17"/>
<dbReference type="Proteomes" id="UP000887577">
    <property type="component" value="Unplaced"/>
</dbReference>
<feature type="compositionally biased region" description="Polar residues" evidence="1">
    <location>
        <begin position="596"/>
        <end position="606"/>
    </location>
</feature>
<dbReference type="WBParaSite" id="PSU_v2.g20418.t1">
    <property type="protein sequence ID" value="PSU_v2.g20418.t1"/>
    <property type="gene ID" value="PSU_v2.g20418"/>
</dbReference>
<feature type="region of interest" description="Disordered" evidence="1">
    <location>
        <begin position="288"/>
        <end position="308"/>
    </location>
</feature>
<feature type="compositionally biased region" description="Basic and acidic residues" evidence="1">
    <location>
        <begin position="11"/>
        <end position="24"/>
    </location>
</feature>